<dbReference type="PANTHER" id="PTHR33370:SF1">
    <property type="entry name" value="TRANSLATION INITIATION FACTOR IF-1, CHLOROPLASTIC"/>
    <property type="match status" value="1"/>
</dbReference>
<protein>
    <recommendedName>
        <fullName evidence="4 5">Translation initiation factor IF-1</fullName>
    </recommendedName>
</protein>
<dbReference type="SUPFAM" id="SSF50249">
    <property type="entry name" value="Nucleic acid-binding proteins"/>
    <property type="match status" value="1"/>
</dbReference>
<dbReference type="GO" id="GO:0019843">
    <property type="term" value="F:rRNA binding"/>
    <property type="evidence" value="ECO:0007669"/>
    <property type="project" value="UniProtKB-UniRule"/>
</dbReference>
<dbReference type="Proteomes" id="UP000584587">
    <property type="component" value="Unassembled WGS sequence"/>
</dbReference>
<feature type="compositionally biased region" description="Basic residues" evidence="6">
    <location>
        <begin position="1"/>
        <end position="11"/>
    </location>
</feature>
<dbReference type="InterPro" id="IPR012340">
    <property type="entry name" value="NA-bd_OB-fold"/>
</dbReference>
<evidence type="ECO:0000256" key="3">
    <source>
        <dbReference type="ARBA" id="ARBA00022917"/>
    </source>
</evidence>
<dbReference type="GO" id="GO:0005829">
    <property type="term" value="C:cytosol"/>
    <property type="evidence" value="ECO:0007669"/>
    <property type="project" value="TreeGrafter"/>
</dbReference>
<sequence>MAKKKPQHQKQKSTSSTGSNSFEKNKPNTILCEAQVVEVLPNTKFKVLLKDFDTVIDATPSGKIRLNHIRILKGDFVTVELSTYDLTKGRIVFRHKTNKPSNFNNEQK</sequence>
<dbReference type="GO" id="GO:0003743">
    <property type="term" value="F:translation initiation factor activity"/>
    <property type="evidence" value="ECO:0007669"/>
    <property type="project" value="UniProtKB-UniRule"/>
</dbReference>
<dbReference type="PANTHER" id="PTHR33370">
    <property type="entry name" value="TRANSLATION INITIATION FACTOR IF-1, CHLOROPLASTIC"/>
    <property type="match status" value="1"/>
</dbReference>
<reference evidence="8 9" key="1">
    <citation type="submission" date="2020-04" db="EMBL/GenBank/DDBJ databases">
        <title>Complete genome sequence of Spiroplasma platyhelix ATCC 51748, an insect isolate.</title>
        <authorList>
            <person name="Green E.A."/>
            <person name="Klassen J.L."/>
        </authorList>
    </citation>
    <scope>NUCLEOTIDE SEQUENCE [LARGE SCALE GENOMIC DNA]</scope>
    <source>
        <strain evidence="8 9">PALS-1</strain>
    </source>
</reference>
<evidence type="ECO:0000256" key="2">
    <source>
        <dbReference type="ARBA" id="ARBA00022540"/>
    </source>
</evidence>
<comment type="caution">
    <text evidence="8">The sequence shown here is derived from an EMBL/GenBank/DDBJ whole genome shotgun (WGS) entry which is preliminary data.</text>
</comment>
<name>A0A846TWV2_9MOLU</name>
<dbReference type="InterPro" id="IPR004368">
    <property type="entry name" value="TIF_IF1"/>
</dbReference>
<keyword evidence="4" id="KW-0694">RNA-binding</keyword>
<dbReference type="GO" id="GO:0043022">
    <property type="term" value="F:ribosome binding"/>
    <property type="evidence" value="ECO:0007669"/>
    <property type="project" value="UniProtKB-UniRule"/>
</dbReference>
<evidence type="ECO:0000256" key="4">
    <source>
        <dbReference type="HAMAP-Rule" id="MF_00075"/>
    </source>
</evidence>
<dbReference type="EMBL" id="JAAVVK010000002">
    <property type="protein sequence ID" value="NKE38672.1"/>
    <property type="molecule type" value="Genomic_DNA"/>
</dbReference>
<feature type="region of interest" description="Disordered" evidence="6">
    <location>
        <begin position="1"/>
        <end position="25"/>
    </location>
</feature>
<evidence type="ECO:0000313" key="9">
    <source>
        <dbReference type="Proteomes" id="UP000584587"/>
    </source>
</evidence>
<keyword evidence="3 4" id="KW-0648">Protein biosynthesis</keyword>
<comment type="function">
    <text evidence="4">One of the essential components for the initiation of protein synthesis. Stabilizes the binding of IF-2 and IF-3 on the 30S subunit to which N-formylmethionyl-tRNA(fMet) subsequently binds. Helps modulate mRNA selection, yielding the 30S pre-initiation complex (PIC). Upon addition of the 50S ribosomal subunit IF-1, IF-2 and IF-3 are released leaving the mature 70S translation initiation complex.</text>
</comment>
<feature type="compositionally biased region" description="Polar residues" evidence="6">
    <location>
        <begin position="12"/>
        <end position="22"/>
    </location>
</feature>
<evidence type="ECO:0000256" key="1">
    <source>
        <dbReference type="ARBA" id="ARBA00010939"/>
    </source>
</evidence>
<dbReference type="PROSITE" id="PS50832">
    <property type="entry name" value="S1_IF1_TYPE"/>
    <property type="match status" value="1"/>
</dbReference>
<evidence type="ECO:0000256" key="5">
    <source>
        <dbReference type="NCBIfam" id="TIGR00008"/>
    </source>
</evidence>
<evidence type="ECO:0000259" key="7">
    <source>
        <dbReference type="PROSITE" id="PS50832"/>
    </source>
</evidence>
<accession>A0A846TWV2</accession>
<keyword evidence="9" id="KW-1185">Reference proteome</keyword>
<comment type="subcellular location">
    <subcellularLocation>
        <location evidence="4">Cytoplasm</location>
    </subcellularLocation>
</comment>
<comment type="subunit">
    <text evidence="4">Component of the 30S ribosomal translation pre-initiation complex which assembles on the 30S ribosome in the order IF-2 and IF-3, IF-1 and N-formylmethionyl-tRNA(fMet); mRNA recruitment can occur at any time during PIC assembly.</text>
</comment>
<comment type="similarity">
    <text evidence="1 4">Belongs to the IF-1 family.</text>
</comment>
<feature type="domain" description="S1-like" evidence="7">
    <location>
        <begin position="33"/>
        <end position="96"/>
    </location>
</feature>
<dbReference type="Pfam" id="PF01176">
    <property type="entry name" value="eIF-1a"/>
    <property type="match status" value="1"/>
</dbReference>
<dbReference type="AlphaFoldDB" id="A0A846TWV2"/>
<keyword evidence="2 4" id="KW-0396">Initiation factor</keyword>
<keyword evidence="4" id="KW-0963">Cytoplasm</keyword>
<proteinExistence type="inferred from homology"/>
<dbReference type="NCBIfam" id="TIGR00008">
    <property type="entry name" value="infA"/>
    <property type="match status" value="1"/>
</dbReference>
<dbReference type="InterPro" id="IPR006196">
    <property type="entry name" value="RNA-binding_domain_S1_IF1"/>
</dbReference>
<gene>
    <name evidence="4 8" type="primary">infA</name>
    <name evidence="8" type="ORF">HER12_02740</name>
</gene>
<evidence type="ECO:0000256" key="6">
    <source>
        <dbReference type="SAM" id="MobiDB-lite"/>
    </source>
</evidence>
<dbReference type="HAMAP" id="MF_00075">
    <property type="entry name" value="IF_1"/>
    <property type="match status" value="1"/>
</dbReference>
<keyword evidence="4" id="KW-0699">rRNA-binding</keyword>
<organism evidence="8 9">
    <name type="scientific">Spiroplasma platyhelix PALS-1</name>
    <dbReference type="NCBI Taxonomy" id="1276218"/>
    <lineage>
        <taxon>Bacteria</taxon>
        <taxon>Bacillati</taxon>
        <taxon>Mycoplasmatota</taxon>
        <taxon>Mollicutes</taxon>
        <taxon>Entomoplasmatales</taxon>
        <taxon>Spiroplasmataceae</taxon>
        <taxon>Spiroplasma</taxon>
    </lineage>
</organism>
<dbReference type="Gene3D" id="2.40.50.140">
    <property type="entry name" value="Nucleic acid-binding proteins"/>
    <property type="match status" value="1"/>
</dbReference>
<evidence type="ECO:0000313" key="8">
    <source>
        <dbReference type="EMBL" id="NKE38672.1"/>
    </source>
</evidence>
<dbReference type="CDD" id="cd04451">
    <property type="entry name" value="S1_IF1"/>
    <property type="match status" value="1"/>
</dbReference>